<keyword evidence="4 5" id="KW-0472">Membrane</keyword>
<feature type="transmembrane region" description="Helical" evidence="5">
    <location>
        <begin position="111"/>
        <end position="130"/>
    </location>
</feature>
<protein>
    <submittedName>
        <fullName evidence="6">Isoprenylcysteine carboxylmethyltransferase family protein</fullName>
    </submittedName>
</protein>
<name>A0A832I1Y9_UNCEI</name>
<dbReference type="GO" id="GO:0016020">
    <property type="term" value="C:membrane"/>
    <property type="evidence" value="ECO:0007669"/>
    <property type="project" value="UniProtKB-SubCell"/>
</dbReference>
<dbReference type="InterPro" id="IPR052527">
    <property type="entry name" value="Metal_cation-efflux_comp"/>
</dbReference>
<dbReference type="AlphaFoldDB" id="A0A832I1Y9"/>
<proteinExistence type="predicted"/>
<dbReference type="InterPro" id="IPR007269">
    <property type="entry name" value="ICMT_MeTrfase"/>
</dbReference>
<evidence type="ECO:0000256" key="3">
    <source>
        <dbReference type="ARBA" id="ARBA00022989"/>
    </source>
</evidence>
<evidence type="ECO:0000256" key="2">
    <source>
        <dbReference type="ARBA" id="ARBA00022692"/>
    </source>
</evidence>
<evidence type="ECO:0000256" key="1">
    <source>
        <dbReference type="ARBA" id="ARBA00004141"/>
    </source>
</evidence>
<feature type="transmembrane region" description="Helical" evidence="5">
    <location>
        <begin position="78"/>
        <end position="99"/>
    </location>
</feature>
<dbReference type="GO" id="GO:0004671">
    <property type="term" value="F:protein C-terminal S-isoprenylcysteine carboxyl O-methyltransferase activity"/>
    <property type="evidence" value="ECO:0007669"/>
    <property type="project" value="InterPro"/>
</dbReference>
<dbReference type="GO" id="GO:0032259">
    <property type="term" value="P:methylation"/>
    <property type="evidence" value="ECO:0007669"/>
    <property type="project" value="UniProtKB-KW"/>
</dbReference>
<evidence type="ECO:0000256" key="5">
    <source>
        <dbReference type="SAM" id="Phobius"/>
    </source>
</evidence>
<dbReference type="Gene3D" id="1.20.120.1630">
    <property type="match status" value="1"/>
</dbReference>
<dbReference type="PANTHER" id="PTHR43847:SF1">
    <property type="entry name" value="BLL3993 PROTEIN"/>
    <property type="match status" value="1"/>
</dbReference>
<keyword evidence="6" id="KW-0808">Transferase</keyword>
<dbReference type="EMBL" id="DSQF01000019">
    <property type="protein sequence ID" value="HGZ43664.1"/>
    <property type="molecule type" value="Genomic_DNA"/>
</dbReference>
<comment type="caution">
    <text evidence="6">The sequence shown here is derived from an EMBL/GenBank/DDBJ whole genome shotgun (WGS) entry which is preliminary data.</text>
</comment>
<evidence type="ECO:0000313" key="6">
    <source>
        <dbReference type="EMBL" id="HGZ43664.1"/>
    </source>
</evidence>
<comment type="subcellular location">
    <subcellularLocation>
        <location evidence="1">Membrane</location>
        <topology evidence="1">Multi-pass membrane protein</topology>
    </subcellularLocation>
</comment>
<keyword evidence="2 5" id="KW-0812">Transmembrane</keyword>
<dbReference type="PANTHER" id="PTHR43847">
    <property type="entry name" value="BLL3993 PROTEIN"/>
    <property type="match status" value="1"/>
</dbReference>
<sequence length="230" mass="23194">MVASAPRARPPVVSIALSLVATGLDAALLALALGGLAPLAGHARALALLAVWGAGNATLAVLRPVAGHDAVATGPRERLVLVALLVLPLAVGPLGAWGERAGLAPRPGGEALGWAGVALAAAGLALRIAAMAQLGPRFSPVVALQRGHALETAGLYARVRHPGYLGALLAAAGAALAFDSVLGFAAALGMLPAFRARIRREESLLESHFGDAWRAYRARTGALWPGPGAR</sequence>
<feature type="transmembrane region" description="Helical" evidence="5">
    <location>
        <begin position="164"/>
        <end position="191"/>
    </location>
</feature>
<feature type="transmembrane region" description="Helical" evidence="5">
    <location>
        <begin position="45"/>
        <end position="66"/>
    </location>
</feature>
<organism evidence="6">
    <name type="scientific">Eiseniibacteriota bacterium</name>
    <dbReference type="NCBI Taxonomy" id="2212470"/>
    <lineage>
        <taxon>Bacteria</taxon>
        <taxon>Candidatus Eiseniibacteriota</taxon>
    </lineage>
</organism>
<accession>A0A832I1Y9</accession>
<keyword evidence="3 5" id="KW-1133">Transmembrane helix</keyword>
<dbReference type="Pfam" id="PF04140">
    <property type="entry name" value="ICMT"/>
    <property type="match status" value="1"/>
</dbReference>
<reference evidence="6" key="1">
    <citation type="journal article" date="2020" name="mSystems">
        <title>Genome- and Community-Level Interaction Insights into Carbon Utilization and Element Cycling Functions of Hydrothermarchaeota in Hydrothermal Sediment.</title>
        <authorList>
            <person name="Zhou Z."/>
            <person name="Liu Y."/>
            <person name="Xu W."/>
            <person name="Pan J."/>
            <person name="Luo Z.H."/>
            <person name="Li M."/>
        </authorList>
    </citation>
    <scope>NUCLEOTIDE SEQUENCE [LARGE SCALE GENOMIC DNA]</scope>
    <source>
        <strain evidence="6">SpSt-381</strain>
    </source>
</reference>
<keyword evidence="6" id="KW-0489">Methyltransferase</keyword>
<evidence type="ECO:0000256" key="4">
    <source>
        <dbReference type="ARBA" id="ARBA00023136"/>
    </source>
</evidence>
<gene>
    <name evidence="6" type="ORF">ENR23_09610</name>
</gene>
<feature type="transmembrane region" description="Helical" evidence="5">
    <location>
        <begin position="12"/>
        <end position="33"/>
    </location>
</feature>